<keyword evidence="2" id="KW-0689">Ribosomal protein</keyword>
<evidence type="ECO:0000313" key="5">
    <source>
        <dbReference type="Proteomes" id="UP000824469"/>
    </source>
</evidence>
<dbReference type="GO" id="GO:0003735">
    <property type="term" value="F:structural constituent of ribosome"/>
    <property type="evidence" value="ECO:0007669"/>
    <property type="project" value="InterPro"/>
</dbReference>
<dbReference type="PANTHER" id="PTHR12899:SF8">
    <property type="entry name" value="RIBOSOMAL L18P_L5E FAMILY PROTEIN"/>
    <property type="match status" value="1"/>
</dbReference>
<sequence>SLWIPLRIEARELTKTESAKVCNRRLLKKYNGTSKKPRLSFFCSGKHLYAELVDDSEKKILAFASTLQESICGYPPCNTI</sequence>
<dbReference type="AlphaFoldDB" id="A0AA38FLD9"/>
<dbReference type="InterPro" id="IPR005484">
    <property type="entry name" value="Ribosomal_uL18_bac/plant/anim"/>
</dbReference>
<name>A0AA38FLD9_TAXCH</name>
<dbReference type="Proteomes" id="UP000824469">
    <property type="component" value="Unassembled WGS sequence"/>
</dbReference>
<dbReference type="GO" id="GO:0008097">
    <property type="term" value="F:5S rRNA binding"/>
    <property type="evidence" value="ECO:0007669"/>
    <property type="project" value="TreeGrafter"/>
</dbReference>
<accession>A0AA38FLD9</accession>
<comment type="similarity">
    <text evidence="1">Belongs to the universal ribosomal protein uL18 family.</text>
</comment>
<dbReference type="EMBL" id="JAHRHJ020000008">
    <property type="protein sequence ID" value="KAH9306362.1"/>
    <property type="molecule type" value="Genomic_DNA"/>
</dbReference>
<keyword evidence="5" id="KW-1185">Reference proteome</keyword>
<organism evidence="4 5">
    <name type="scientific">Taxus chinensis</name>
    <name type="common">Chinese yew</name>
    <name type="synonym">Taxus wallichiana var. chinensis</name>
    <dbReference type="NCBI Taxonomy" id="29808"/>
    <lineage>
        <taxon>Eukaryota</taxon>
        <taxon>Viridiplantae</taxon>
        <taxon>Streptophyta</taxon>
        <taxon>Embryophyta</taxon>
        <taxon>Tracheophyta</taxon>
        <taxon>Spermatophyta</taxon>
        <taxon>Pinopsida</taxon>
        <taxon>Pinidae</taxon>
        <taxon>Conifers II</taxon>
        <taxon>Cupressales</taxon>
        <taxon>Taxaceae</taxon>
        <taxon>Taxus</taxon>
    </lineage>
</organism>
<proteinExistence type="inferred from homology"/>
<dbReference type="PANTHER" id="PTHR12899">
    <property type="entry name" value="39S RIBOSOMAL PROTEIN L18, MITOCHONDRIAL"/>
    <property type="match status" value="1"/>
</dbReference>
<reference evidence="4 5" key="1">
    <citation type="journal article" date="2021" name="Nat. Plants">
        <title>The Taxus genome provides insights into paclitaxel biosynthesis.</title>
        <authorList>
            <person name="Xiong X."/>
            <person name="Gou J."/>
            <person name="Liao Q."/>
            <person name="Li Y."/>
            <person name="Zhou Q."/>
            <person name="Bi G."/>
            <person name="Li C."/>
            <person name="Du R."/>
            <person name="Wang X."/>
            <person name="Sun T."/>
            <person name="Guo L."/>
            <person name="Liang H."/>
            <person name="Lu P."/>
            <person name="Wu Y."/>
            <person name="Zhang Z."/>
            <person name="Ro D.K."/>
            <person name="Shang Y."/>
            <person name="Huang S."/>
            <person name="Yan J."/>
        </authorList>
    </citation>
    <scope>NUCLEOTIDE SEQUENCE [LARGE SCALE GENOMIC DNA]</scope>
    <source>
        <strain evidence="4">Ta-2019</strain>
    </source>
</reference>
<dbReference type="SUPFAM" id="SSF53137">
    <property type="entry name" value="Translational machinery components"/>
    <property type="match status" value="1"/>
</dbReference>
<evidence type="ECO:0000256" key="3">
    <source>
        <dbReference type="ARBA" id="ARBA00023274"/>
    </source>
</evidence>
<dbReference type="Gene3D" id="3.30.420.100">
    <property type="match status" value="1"/>
</dbReference>
<protein>
    <submittedName>
        <fullName evidence="4">Uncharacterized protein</fullName>
    </submittedName>
</protein>
<keyword evidence="3" id="KW-0687">Ribonucleoprotein</keyword>
<dbReference type="InterPro" id="IPR057268">
    <property type="entry name" value="Ribosomal_L18"/>
</dbReference>
<dbReference type="CDD" id="cd00432">
    <property type="entry name" value="Ribosomal_L18_L5e"/>
    <property type="match status" value="1"/>
</dbReference>
<evidence type="ECO:0000313" key="4">
    <source>
        <dbReference type="EMBL" id="KAH9306362.1"/>
    </source>
</evidence>
<dbReference type="GO" id="GO:0005840">
    <property type="term" value="C:ribosome"/>
    <property type="evidence" value="ECO:0007669"/>
    <property type="project" value="UniProtKB-KW"/>
</dbReference>
<dbReference type="GO" id="GO:0006412">
    <property type="term" value="P:translation"/>
    <property type="evidence" value="ECO:0007669"/>
    <property type="project" value="InterPro"/>
</dbReference>
<evidence type="ECO:0000256" key="1">
    <source>
        <dbReference type="ARBA" id="ARBA00007116"/>
    </source>
</evidence>
<evidence type="ECO:0000256" key="2">
    <source>
        <dbReference type="ARBA" id="ARBA00022980"/>
    </source>
</evidence>
<feature type="non-terminal residue" evidence="4">
    <location>
        <position position="1"/>
    </location>
</feature>
<gene>
    <name evidence="4" type="ORF">KI387_010766</name>
</gene>
<dbReference type="Pfam" id="PF00861">
    <property type="entry name" value="Ribosomal_L18p"/>
    <property type="match status" value="1"/>
</dbReference>
<comment type="caution">
    <text evidence="4">The sequence shown here is derived from an EMBL/GenBank/DDBJ whole genome shotgun (WGS) entry which is preliminary data.</text>
</comment>
<dbReference type="GO" id="GO:1990904">
    <property type="term" value="C:ribonucleoprotein complex"/>
    <property type="evidence" value="ECO:0007669"/>
    <property type="project" value="UniProtKB-KW"/>
</dbReference>
<feature type="non-terminal residue" evidence="4">
    <location>
        <position position="80"/>
    </location>
</feature>